<proteinExistence type="predicted"/>
<dbReference type="PANTHER" id="PTHR30250:SF26">
    <property type="entry name" value="PSMA PROTEIN"/>
    <property type="match status" value="1"/>
</dbReference>
<feature type="transmembrane region" description="Helical" evidence="6">
    <location>
        <begin position="124"/>
        <end position="145"/>
    </location>
</feature>
<evidence type="ECO:0000256" key="3">
    <source>
        <dbReference type="ARBA" id="ARBA00022692"/>
    </source>
</evidence>
<dbReference type="AlphaFoldDB" id="A0A7W6F3T4"/>
<feature type="transmembrane region" description="Helical" evidence="6">
    <location>
        <begin position="430"/>
        <end position="451"/>
    </location>
</feature>
<organism evidence="7 8">
    <name type="scientific">Sphingomonas pseudosanguinis</name>
    <dbReference type="NCBI Taxonomy" id="413712"/>
    <lineage>
        <taxon>Bacteria</taxon>
        <taxon>Pseudomonadati</taxon>
        <taxon>Pseudomonadota</taxon>
        <taxon>Alphaproteobacteria</taxon>
        <taxon>Sphingomonadales</taxon>
        <taxon>Sphingomonadaceae</taxon>
        <taxon>Sphingomonas</taxon>
    </lineage>
</organism>
<reference evidence="7 8" key="1">
    <citation type="submission" date="2020-08" db="EMBL/GenBank/DDBJ databases">
        <title>Genomic Encyclopedia of Type Strains, Phase IV (KMG-IV): sequencing the most valuable type-strain genomes for metagenomic binning, comparative biology and taxonomic classification.</title>
        <authorList>
            <person name="Goeker M."/>
        </authorList>
    </citation>
    <scope>NUCLEOTIDE SEQUENCE [LARGE SCALE GENOMIC DNA]</scope>
    <source>
        <strain evidence="7 8">DSM 19512</strain>
    </source>
</reference>
<name>A0A7W6F3T4_9SPHN</name>
<evidence type="ECO:0000256" key="6">
    <source>
        <dbReference type="SAM" id="Phobius"/>
    </source>
</evidence>
<evidence type="ECO:0000256" key="4">
    <source>
        <dbReference type="ARBA" id="ARBA00022989"/>
    </source>
</evidence>
<keyword evidence="4 6" id="KW-1133">Transmembrane helix</keyword>
<dbReference type="Proteomes" id="UP000538670">
    <property type="component" value="Unassembled WGS sequence"/>
</dbReference>
<keyword evidence="8" id="KW-1185">Reference proteome</keyword>
<feature type="transmembrane region" description="Helical" evidence="6">
    <location>
        <begin position="367"/>
        <end position="386"/>
    </location>
</feature>
<evidence type="ECO:0000313" key="8">
    <source>
        <dbReference type="Proteomes" id="UP000538670"/>
    </source>
</evidence>
<evidence type="ECO:0000256" key="5">
    <source>
        <dbReference type="ARBA" id="ARBA00023136"/>
    </source>
</evidence>
<feature type="transmembrane region" description="Helical" evidence="6">
    <location>
        <begin position="457"/>
        <end position="480"/>
    </location>
</feature>
<dbReference type="EMBL" id="JACIDH010000012">
    <property type="protein sequence ID" value="MBB3880138.1"/>
    <property type="molecule type" value="Genomic_DNA"/>
</dbReference>
<feature type="transmembrane region" description="Helical" evidence="6">
    <location>
        <begin position="152"/>
        <end position="172"/>
    </location>
</feature>
<keyword evidence="3 6" id="KW-0812">Transmembrane</keyword>
<evidence type="ECO:0000256" key="1">
    <source>
        <dbReference type="ARBA" id="ARBA00004651"/>
    </source>
</evidence>
<dbReference type="GO" id="GO:0005886">
    <property type="term" value="C:plasma membrane"/>
    <property type="evidence" value="ECO:0007669"/>
    <property type="project" value="UniProtKB-SubCell"/>
</dbReference>
<dbReference type="InterPro" id="IPR002797">
    <property type="entry name" value="Polysacc_synth"/>
</dbReference>
<evidence type="ECO:0000313" key="7">
    <source>
        <dbReference type="EMBL" id="MBB3880138.1"/>
    </source>
</evidence>
<gene>
    <name evidence="7" type="ORF">GGR48_002581</name>
</gene>
<feature type="transmembrane region" description="Helical" evidence="6">
    <location>
        <begin position="178"/>
        <end position="194"/>
    </location>
</feature>
<comment type="caution">
    <text evidence="7">The sequence shown here is derived from an EMBL/GenBank/DDBJ whole genome shotgun (WGS) entry which is preliminary data.</text>
</comment>
<feature type="transmembrane region" description="Helical" evidence="6">
    <location>
        <begin position="83"/>
        <end position="104"/>
    </location>
</feature>
<feature type="transmembrane region" description="Helical" evidence="6">
    <location>
        <begin position="398"/>
        <end position="418"/>
    </location>
</feature>
<evidence type="ECO:0000256" key="2">
    <source>
        <dbReference type="ARBA" id="ARBA00022475"/>
    </source>
</evidence>
<dbReference type="InterPro" id="IPR050833">
    <property type="entry name" value="Poly_Biosynth_Transport"/>
</dbReference>
<comment type="subcellular location">
    <subcellularLocation>
        <location evidence="1">Cell membrane</location>
        <topology evidence="1">Multi-pass membrane protein</topology>
    </subcellularLocation>
</comment>
<protein>
    <submittedName>
        <fullName evidence="7">O-antigen/teichoic acid export membrane protein</fullName>
    </submittedName>
</protein>
<keyword evidence="5 6" id="KW-0472">Membrane</keyword>
<accession>A0A7W6F3T4</accession>
<feature type="transmembrane region" description="Helical" evidence="6">
    <location>
        <begin position="254"/>
        <end position="278"/>
    </location>
</feature>
<feature type="transmembrane region" description="Helical" evidence="6">
    <location>
        <begin position="12"/>
        <end position="31"/>
    </location>
</feature>
<feature type="transmembrane region" description="Helical" evidence="6">
    <location>
        <begin position="299"/>
        <end position="322"/>
    </location>
</feature>
<dbReference type="PANTHER" id="PTHR30250">
    <property type="entry name" value="PST FAMILY PREDICTED COLANIC ACID TRANSPORTER"/>
    <property type="match status" value="1"/>
</dbReference>
<dbReference type="RefSeq" id="WP_183952253.1">
    <property type="nucleotide sequence ID" value="NZ_JACIDH010000012.1"/>
</dbReference>
<feature type="transmembrane region" description="Helical" evidence="6">
    <location>
        <begin position="214"/>
        <end position="234"/>
    </location>
</feature>
<feature type="transmembrane region" description="Helical" evidence="6">
    <location>
        <begin position="334"/>
        <end position="355"/>
    </location>
</feature>
<dbReference type="Pfam" id="PF01943">
    <property type="entry name" value="Polysacc_synt"/>
    <property type="match status" value="1"/>
</dbReference>
<keyword evidence="2" id="KW-1003">Cell membrane</keyword>
<feature type="transmembrane region" description="Helical" evidence="6">
    <location>
        <begin position="37"/>
        <end position="62"/>
    </location>
</feature>
<sequence>MKINRNILANYASRLWAGFSTFVFVPLYIKILGSEAFGLVTFSTSLLGIVFVVDMGMSNTFAREMAREIDKQKLGDLLRSLEWLYMLIVLVVILVAIFGAGPIADHWLNASRLEPAQVRWSVGLMIVSAILQVMLALYIGGLLGASRHVTAAGYQIGFSVIRSGIVLIPLYFWPSVEFLFAWQLAVSAITLLALRRTIWRVIGTPNKPHFSMPALQSIWAFAGGMFGIALISAVNTQSDKLVVSKVFSLDVLGLYSIASLIGQIPSMLALPLAITVLPRLTGQAARGDRSGLHETYMQYSFFISAVAFCSTIGIVIGAPHILALLKGGKPSPELVMISRILGGGGALLAVQYMPYHLAVANAHTRTNIMFGAASAVLLPVAMFFGASRYGLLGAAIPWVAMNASAAMILAAIITPRFLGPHLAEWLWKTAALPLLTGVMVILPVAFILPWIERPLVGIVVLAVFCAMGLAANGILFLRLFRGSWPVIRRSSFGISG</sequence>